<comment type="function">
    <text evidence="10 12">F(1)F(0) ATP synthase produces ATP from ADP in the presence of a proton or sodium gradient. F-type ATPases consist of two structural domains, F(1) containing the extramembraneous catalytic core and F(0) containing the membrane proton channel, linked together by a central stalk and a peripheral stalk. During catalysis, ATP synthesis in the catalytic domain of F(1) is coupled via a rotary mechanism of the central stalk subunits to proton translocation.</text>
</comment>
<keyword evidence="7 12" id="KW-0406">Ion transport</keyword>
<dbReference type="EMBL" id="DVJJ01000133">
    <property type="protein sequence ID" value="HIS65439.1"/>
    <property type="molecule type" value="Genomic_DNA"/>
</dbReference>
<dbReference type="AlphaFoldDB" id="A0A9D1JUN7"/>
<keyword evidence="9 12" id="KW-0066">ATP synthesis</keyword>
<dbReference type="Proteomes" id="UP000886741">
    <property type="component" value="Unassembled WGS sequence"/>
</dbReference>
<dbReference type="InterPro" id="IPR002146">
    <property type="entry name" value="ATP_synth_b/b'su_bac/chlpt"/>
</dbReference>
<keyword evidence="12" id="KW-1003">Cell membrane</keyword>
<organism evidence="15 16">
    <name type="scientific">Candidatus Avoscillospira avistercoris</name>
    <dbReference type="NCBI Taxonomy" id="2840707"/>
    <lineage>
        <taxon>Bacteria</taxon>
        <taxon>Bacillati</taxon>
        <taxon>Bacillota</taxon>
        <taxon>Clostridia</taxon>
        <taxon>Eubacteriales</taxon>
        <taxon>Oscillospiraceae</taxon>
        <taxon>Oscillospiraceae incertae sedis</taxon>
        <taxon>Candidatus Avoscillospira</taxon>
    </lineage>
</organism>
<dbReference type="InterPro" id="IPR050059">
    <property type="entry name" value="ATP_synthase_B_chain"/>
</dbReference>
<dbReference type="NCBIfam" id="TIGR01144">
    <property type="entry name" value="ATP_synt_b"/>
    <property type="match status" value="1"/>
</dbReference>
<keyword evidence="3 12" id="KW-0138">CF(0)</keyword>
<dbReference type="GO" id="GO:0046933">
    <property type="term" value="F:proton-transporting ATP synthase activity, rotational mechanism"/>
    <property type="evidence" value="ECO:0007669"/>
    <property type="project" value="UniProtKB-UniRule"/>
</dbReference>
<evidence type="ECO:0000256" key="3">
    <source>
        <dbReference type="ARBA" id="ARBA00022547"/>
    </source>
</evidence>
<dbReference type="CDD" id="cd06503">
    <property type="entry name" value="ATP-synt_Fo_b"/>
    <property type="match status" value="1"/>
</dbReference>
<evidence type="ECO:0000256" key="8">
    <source>
        <dbReference type="ARBA" id="ARBA00023136"/>
    </source>
</evidence>
<proteinExistence type="inferred from homology"/>
<evidence type="ECO:0000256" key="9">
    <source>
        <dbReference type="ARBA" id="ARBA00023310"/>
    </source>
</evidence>
<sequence>MDFQSLITVAPWTFITQICNLFIQAYLFKRFLFKPIQNIIRQRQEQVNKIYDDAAEAQKSAEADKAAYEKLLADARGEAAELVRTATATAQQRGEEIVRQAKQEAGHLKEKAEAEIAQERKKARNEVKNEISGIAMEIASKVVEREINEKDHRDLVEEFIEKMGEKA</sequence>
<dbReference type="PANTHER" id="PTHR33445:SF2">
    <property type="entry name" value="ATP SYNTHASE SUBUNIT B', CHLOROPLASTIC"/>
    <property type="match status" value="1"/>
</dbReference>
<evidence type="ECO:0000256" key="11">
    <source>
        <dbReference type="ARBA" id="ARBA00037847"/>
    </source>
</evidence>
<evidence type="ECO:0000256" key="10">
    <source>
        <dbReference type="ARBA" id="ARBA00025198"/>
    </source>
</evidence>
<evidence type="ECO:0000256" key="5">
    <source>
        <dbReference type="ARBA" id="ARBA00022781"/>
    </source>
</evidence>
<dbReference type="GO" id="GO:0005886">
    <property type="term" value="C:plasma membrane"/>
    <property type="evidence" value="ECO:0007669"/>
    <property type="project" value="UniProtKB-SubCell"/>
</dbReference>
<keyword evidence="4 12" id="KW-0812">Transmembrane</keyword>
<dbReference type="SUPFAM" id="SSF81573">
    <property type="entry name" value="F1F0 ATP synthase subunit B, membrane domain"/>
    <property type="match status" value="1"/>
</dbReference>
<feature type="coiled-coil region" evidence="14">
    <location>
        <begin position="58"/>
        <end position="129"/>
    </location>
</feature>
<keyword evidence="2 12" id="KW-0813">Transport</keyword>
<dbReference type="InterPro" id="IPR028987">
    <property type="entry name" value="ATP_synth_B-like_membr_sf"/>
</dbReference>
<keyword evidence="5 12" id="KW-0375">Hydrogen ion transport</keyword>
<evidence type="ECO:0000256" key="7">
    <source>
        <dbReference type="ARBA" id="ARBA00023065"/>
    </source>
</evidence>
<evidence type="ECO:0000256" key="1">
    <source>
        <dbReference type="ARBA" id="ARBA00005513"/>
    </source>
</evidence>
<evidence type="ECO:0000313" key="15">
    <source>
        <dbReference type="EMBL" id="HIS65439.1"/>
    </source>
</evidence>
<accession>A0A9D1JUN7</accession>
<dbReference type="GO" id="GO:0012505">
    <property type="term" value="C:endomembrane system"/>
    <property type="evidence" value="ECO:0007669"/>
    <property type="project" value="UniProtKB-SubCell"/>
</dbReference>
<keyword evidence="14" id="KW-0175">Coiled coil</keyword>
<dbReference type="GO" id="GO:0045259">
    <property type="term" value="C:proton-transporting ATP synthase complex"/>
    <property type="evidence" value="ECO:0007669"/>
    <property type="project" value="UniProtKB-KW"/>
</dbReference>
<gene>
    <name evidence="12 15" type="primary">atpF</name>
    <name evidence="15" type="ORF">IAA83_08740</name>
</gene>
<feature type="transmembrane region" description="Helical" evidence="12">
    <location>
        <begin position="6"/>
        <end position="28"/>
    </location>
</feature>
<dbReference type="GO" id="GO:0046961">
    <property type="term" value="F:proton-transporting ATPase activity, rotational mechanism"/>
    <property type="evidence" value="ECO:0007669"/>
    <property type="project" value="TreeGrafter"/>
</dbReference>
<evidence type="ECO:0000256" key="14">
    <source>
        <dbReference type="SAM" id="Coils"/>
    </source>
</evidence>
<evidence type="ECO:0000313" key="16">
    <source>
        <dbReference type="Proteomes" id="UP000886741"/>
    </source>
</evidence>
<evidence type="ECO:0000256" key="12">
    <source>
        <dbReference type="HAMAP-Rule" id="MF_01398"/>
    </source>
</evidence>
<protein>
    <recommendedName>
        <fullName evidence="12">ATP synthase subunit b</fullName>
    </recommendedName>
    <alternativeName>
        <fullName evidence="12">ATP synthase F(0) sector subunit b</fullName>
    </alternativeName>
    <alternativeName>
        <fullName evidence="12">ATPase subunit I</fullName>
    </alternativeName>
    <alternativeName>
        <fullName evidence="12">F-type ATPase subunit b</fullName>
        <shortName evidence="12">F-ATPase subunit b</shortName>
    </alternativeName>
</protein>
<evidence type="ECO:0000256" key="4">
    <source>
        <dbReference type="ARBA" id="ARBA00022692"/>
    </source>
</evidence>
<name>A0A9D1JUN7_9FIRM</name>
<comment type="caution">
    <text evidence="15">The sequence shown here is derived from an EMBL/GenBank/DDBJ whole genome shotgun (WGS) entry which is preliminary data.</text>
</comment>
<comment type="similarity">
    <text evidence="1 12 13">Belongs to the ATPase B chain family.</text>
</comment>
<keyword evidence="6 12" id="KW-1133">Transmembrane helix</keyword>
<evidence type="ECO:0000256" key="13">
    <source>
        <dbReference type="RuleBase" id="RU003848"/>
    </source>
</evidence>
<dbReference type="InterPro" id="IPR005864">
    <property type="entry name" value="ATP_synth_F0_bsu_bac"/>
</dbReference>
<evidence type="ECO:0000256" key="6">
    <source>
        <dbReference type="ARBA" id="ARBA00022989"/>
    </source>
</evidence>
<dbReference type="PANTHER" id="PTHR33445">
    <property type="entry name" value="ATP SYNTHASE SUBUNIT B', CHLOROPLASTIC"/>
    <property type="match status" value="1"/>
</dbReference>
<comment type="subcellular location">
    <subcellularLocation>
        <location evidence="12">Cell membrane</location>
        <topology evidence="12">Single-pass membrane protein</topology>
    </subcellularLocation>
    <subcellularLocation>
        <location evidence="11">Endomembrane system</location>
        <topology evidence="11">Single-pass membrane protein</topology>
    </subcellularLocation>
</comment>
<evidence type="ECO:0000256" key="2">
    <source>
        <dbReference type="ARBA" id="ARBA00022448"/>
    </source>
</evidence>
<comment type="subunit">
    <text evidence="12">F-type ATPases have 2 components, F(1) - the catalytic core - and F(0) - the membrane proton channel. F(1) has five subunits: alpha(3), beta(3), gamma(1), delta(1), epsilon(1). F(0) has three main subunits: a(1), b(2) and c(10-14). The alpha and beta chains form an alternating ring which encloses part of the gamma chain. F(1) is attached to F(0) by a central stalk formed by the gamma and epsilon chains, while a peripheral stalk is formed by the delta and b chains.</text>
</comment>
<reference evidence="15" key="1">
    <citation type="submission" date="2020-10" db="EMBL/GenBank/DDBJ databases">
        <authorList>
            <person name="Gilroy R."/>
        </authorList>
    </citation>
    <scope>NUCLEOTIDE SEQUENCE</scope>
    <source>
        <strain evidence="15">ChiBcec16-1751</strain>
    </source>
</reference>
<comment type="function">
    <text evidence="12">Component of the F(0) channel, it forms part of the peripheral stalk, linking F(1) to F(0).</text>
</comment>
<dbReference type="Pfam" id="PF00430">
    <property type="entry name" value="ATP-synt_B"/>
    <property type="match status" value="1"/>
</dbReference>
<dbReference type="HAMAP" id="MF_01398">
    <property type="entry name" value="ATP_synth_b_bprime"/>
    <property type="match status" value="1"/>
</dbReference>
<reference evidence="15" key="2">
    <citation type="journal article" date="2021" name="PeerJ">
        <title>Extensive microbial diversity within the chicken gut microbiome revealed by metagenomics and culture.</title>
        <authorList>
            <person name="Gilroy R."/>
            <person name="Ravi A."/>
            <person name="Getino M."/>
            <person name="Pursley I."/>
            <person name="Horton D.L."/>
            <person name="Alikhan N.F."/>
            <person name="Baker D."/>
            <person name="Gharbi K."/>
            <person name="Hall N."/>
            <person name="Watson M."/>
            <person name="Adriaenssens E.M."/>
            <person name="Foster-Nyarko E."/>
            <person name="Jarju S."/>
            <person name="Secka A."/>
            <person name="Antonio M."/>
            <person name="Oren A."/>
            <person name="Chaudhuri R.R."/>
            <person name="La Ragione R."/>
            <person name="Hildebrand F."/>
            <person name="Pallen M.J."/>
        </authorList>
    </citation>
    <scope>NUCLEOTIDE SEQUENCE</scope>
    <source>
        <strain evidence="15">ChiBcec16-1751</strain>
    </source>
</reference>
<dbReference type="Gene3D" id="1.20.5.620">
    <property type="entry name" value="F1F0 ATP synthase subunit B, membrane domain"/>
    <property type="match status" value="1"/>
</dbReference>
<keyword evidence="8 12" id="KW-0472">Membrane</keyword>